<evidence type="ECO:0000256" key="3">
    <source>
        <dbReference type="PROSITE-ProRule" id="PRU00169"/>
    </source>
</evidence>
<feature type="modified residue" description="4-aspartylphosphate" evidence="3">
    <location>
        <position position="54"/>
    </location>
</feature>
<dbReference type="InterPro" id="IPR011006">
    <property type="entry name" value="CheY-like_superfamily"/>
</dbReference>
<keyword evidence="6" id="KW-1185">Reference proteome</keyword>
<dbReference type="InterPro" id="IPR008207">
    <property type="entry name" value="Sig_transdc_His_kin_Hpt_dom"/>
</dbReference>
<evidence type="ECO:0000256" key="2">
    <source>
        <dbReference type="ARBA" id="ARBA00023012"/>
    </source>
</evidence>
<dbReference type="SUPFAM" id="SSF52172">
    <property type="entry name" value="CheY-like"/>
    <property type="match status" value="1"/>
</dbReference>
<name>A0A7H0HER3_9BURK</name>
<evidence type="ECO:0000313" key="5">
    <source>
        <dbReference type="EMBL" id="QNP59029.1"/>
    </source>
</evidence>
<evidence type="ECO:0000313" key="6">
    <source>
        <dbReference type="Proteomes" id="UP000516057"/>
    </source>
</evidence>
<organism evidence="5 6">
    <name type="scientific">Paenacidovorax monticola</name>
    <dbReference type="NCBI Taxonomy" id="1926868"/>
    <lineage>
        <taxon>Bacteria</taxon>
        <taxon>Pseudomonadati</taxon>
        <taxon>Pseudomonadota</taxon>
        <taxon>Betaproteobacteria</taxon>
        <taxon>Burkholderiales</taxon>
        <taxon>Comamonadaceae</taxon>
        <taxon>Paenacidovorax</taxon>
    </lineage>
</organism>
<dbReference type="AlphaFoldDB" id="A0A7H0HER3"/>
<evidence type="ECO:0000256" key="1">
    <source>
        <dbReference type="ARBA" id="ARBA00022553"/>
    </source>
</evidence>
<dbReference type="Gene3D" id="1.20.120.160">
    <property type="entry name" value="HPT domain"/>
    <property type="match status" value="1"/>
</dbReference>
<evidence type="ECO:0000259" key="4">
    <source>
        <dbReference type="PROSITE" id="PS50110"/>
    </source>
</evidence>
<reference evidence="5 6" key="1">
    <citation type="submission" date="2020-08" db="EMBL/GenBank/DDBJ databases">
        <title>Genome sequence of Acidovorax monticola KACC 19171T.</title>
        <authorList>
            <person name="Hyun D.-W."/>
            <person name="Bae J.-W."/>
        </authorList>
    </citation>
    <scope>NUCLEOTIDE SEQUENCE [LARGE SCALE GENOMIC DNA]</scope>
    <source>
        <strain evidence="5 6">KACC 19171</strain>
    </source>
</reference>
<dbReference type="GO" id="GO:0000160">
    <property type="term" value="P:phosphorelay signal transduction system"/>
    <property type="evidence" value="ECO:0007669"/>
    <property type="project" value="UniProtKB-KW"/>
</dbReference>
<dbReference type="Proteomes" id="UP000516057">
    <property type="component" value="Chromosome"/>
</dbReference>
<dbReference type="InterPro" id="IPR050595">
    <property type="entry name" value="Bact_response_regulator"/>
</dbReference>
<dbReference type="Gene3D" id="3.40.50.2300">
    <property type="match status" value="1"/>
</dbReference>
<dbReference type="PANTHER" id="PTHR44591">
    <property type="entry name" value="STRESS RESPONSE REGULATOR PROTEIN 1"/>
    <property type="match status" value="1"/>
</dbReference>
<dbReference type="GO" id="GO:0004672">
    <property type="term" value="F:protein kinase activity"/>
    <property type="evidence" value="ECO:0007669"/>
    <property type="project" value="UniProtKB-ARBA"/>
</dbReference>
<protein>
    <submittedName>
        <fullName evidence="5">Response regulator</fullName>
    </submittedName>
</protein>
<dbReference type="Pfam" id="PF00072">
    <property type="entry name" value="Response_reg"/>
    <property type="match status" value="1"/>
</dbReference>
<dbReference type="PANTHER" id="PTHR44591:SF25">
    <property type="entry name" value="CHEMOTAXIS TWO-COMPONENT RESPONSE REGULATOR"/>
    <property type="match status" value="1"/>
</dbReference>
<sequence length="240" mass="24992">MTRPLVLLVEDDPSIARFVAVALEELPIGLLVCGSVEDAWPVLQAHAVAMVITDLMLPGASGLDLLRQLRESSRADARALPVAVFSAGLSADVLQELQAARVFRVLSKPVSVVDLESCVREAVGLAAGEAQVPANAAGAVSLAVERHAIEAYFAGDEALFTAYKASCLAQFSNDIAQADAAVQGKDAPALRRVAHSLKSVLLTLGRDADSATARALEAAAASGDMTTAVSHWSGLRQRLG</sequence>
<dbReference type="CDD" id="cd00156">
    <property type="entry name" value="REC"/>
    <property type="match status" value="1"/>
</dbReference>
<proteinExistence type="predicted"/>
<accession>A0A7H0HER3</accession>
<gene>
    <name evidence="5" type="ORF">H9L24_19480</name>
</gene>
<dbReference type="EMBL" id="CP060790">
    <property type="protein sequence ID" value="QNP59029.1"/>
    <property type="molecule type" value="Genomic_DNA"/>
</dbReference>
<dbReference type="RefSeq" id="WP_187736014.1">
    <property type="nucleotide sequence ID" value="NZ_CP060790.1"/>
</dbReference>
<dbReference type="SMART" id="SM00448">
    <property type="entry name" value="REC"/>
    <property type="match status" value="1"/>
</dbReference>
<dbReference type="PROSITE" id="PS50110">
    <property type="entry name" value="RESPONSE_REGULATORY"/>
    <property type="match status" value="1"/>
</dbReference>
<dbReference type="InterPro" id="IPR001789">
    <property type="entry name" value="Sig_transdc_resp-reg_receiver"/>
</dbReference>
<keyword evidence="1 3" id="KW-0597">Phosphoprotein</keyword>
<keyword evidence="2" id="KW-0902">Two-component regulatory system</keyword>
<dbReference type="SUPFAM" id="SSF47226">
    <property type="entry name" value="Histidine-containing phosphotransfer domain, HPT domain"/>
    <property type="match status" value="1"/>
</dbReference>
<feature type="domain" description="Response regulatory" evidence="4">
    <location>
        <begin position="5"/>
        <end position="123"/>
    </location>
</feature>
<dbReference type="Pfam" id="PF01627">
    <property type="entry name" value="Hpt"/>
    <property type="match status" value="1"/>
</dbReference>
<dbReference type="KEGG" id="amon:H9L24_19480"/>
<dbReference type="InterPro" id="IPR036641">
    <property type="entry name" value="HPT_dom_sf"/>
</dbReference>